<gene>
    <name evidence="2" type="ORF">FJM65_01355</name>
</gene>
<dbReference type="RefSeq" id="WP_140618617.1">
    <property type="nucleotide sequence ID" value="NZ_VFRQ01000001.1"/>
</dbReference>
<dbReference type="Pfam" id="PF04402">
    <property type="entry name" value="SIMPL"/>
    <property type="match status" value="1"/>
</dbReference>
<dbReference type="EMBL" id="VFRQ01000001">
    <property type="protein sequence ID" value="TPE46020.1"/>
    <property type="molecule type" value="Genomic_DNA"/>
</dbReference>
<protein>
    <submittedName>
        <fullName evidence="2">SIMPL domain-containing protein</fullName>
    </submittedName>
</protein>
<keyword evidence="1" id="KW-0472">Membrane</keyword>
<keyword evidence="1" id="KW-1133">Transmembrane helix</keyword>
<evidence type="ECO:0000313" key="3">
    <source>
        <dbReference type="Proteomes" id="UP000316727"/>
    </source>
</evidence>
<dbReference type="InterPro" id="IPR052022">
    <property type="entry name" value="26kDa_periplasmic_antigen"/>
</dbReference>
<comment type="caution">
    <text evidence="2">The sequence shown here is derived from an EMBL/GenBank/DDBJ whole genome shotgun (WGS) entry which is preliminary data.</text>
</comment>
<reference evidence="2 3" key="1">
    <citation type="submission" date="2019-06" db="EMBL/GenBank/DDBJ databases">
        <title>A novel bacterium of genus Pontibacter, isolated from marine sediment.</title>
        <authorList>
            <person name="Huang H."/>
            <person name="Mo K."/>
            <person name="Hu Y."/>
        </authorList>
    </citation>
    <scope>NUCLEOTIDE SEQUENCE [LARGE SCALE GENOMIC DNA]</scope>
    <source>
        <strain evidence="2 3">HB172049</strain>
    </source>
</reference>
<dbReference type="PIRSF" id="PIRSF029033">
    <property type="entry name" value="UCP029033"/>
    <property type="match status" value="1"/>
</dbReference>
<dbReference type="Gene3D" id="3.30.70.2970">
    <property type="entry name" value="Protein of unknown function (DUF541), domain 2"/>
    <property type="match status" value="1"/>
</dbReference>
<dbReference type="InterPro" id="IPR016907">
    <property type="entry name" value="UCP029033"/>
</dbReference>
<evidence type="ECO:0000313" key="2">
    <source>
        <dbReference type="EMBL" id="TPE46020.1"/>
    </source>
</evidence>
<dbReference type="InterPro" id="IPR007497">
    <property type="entry name" value="SIMPL/DUF541"/>
</dbReference>
<dbReference type="OrthoDB" id="9785289at2"/>
<dbReference type="GO" id="GO:0006974">
    <property type="term" value="P:DNA damage response"/>
    <property type="evidence" value="ECO:0007669"/>
    <property type="project" value="TreeGrafter"/>
</dbReference>
<sequence>MNRNSLVVPSLILGVSLVLCALLLTLFLRSRDQANQTINVTGSAKREIVSDMGILRSTIQASSPTAKQAYASLLQQRPSVLEYLRQKGFPEEAIELNTINLNPVYEVTPQGYSTSRIVQYNASQVVQVTSPDVQKIKAVSLDMTSLVEQGIDIMVMPPEYYYTKLAELKVEVQADAAKDALQRAQKITEATGRDLGPITNARMGVIQITPVNSNMISDYGINDATSIDKEITAVVSASFRLD</sequence>
<name>A0A501WCA7_9BACT</name>
<proteinExistence type="predicted"/>
<dbReference type="PANTHER" id="PTHR34387:SF2">
    <property type="entry name" value="SLR1258 PROTEIN"/>
    <property type="match status" value="1"/>
</dbReference>
<keyword evidence="3" id="KW-1185">Reference proteome</keyword>
<dbReference type="Gene3D" id="3.30.110.170">
    <property type="entry name" value="Protein of unknown function (DUF541), domain 1"/>
    <property type="match status" value="1"/>
</dbReference>
<feature type="transmembrane region" description="Helical" evidence="1">
    <location>
        <begin position="6"/>
        <end position="28"/>
    </location>
</feature>
<accession>A0A501WCA7</accession>
<dbReference type="Proteomes" id="UP000316727">
    <property type="component" value="Unassembled WGS sequence"/>
</dbReference>
<evidence type="ECO:0000256" key="1">
    <source>
        <dbReference type="SAM" id="Phobius"/>
    </source>
</evidence>
<dbReference type="AlphaFoldDB" id="A0A501WCA7"/>
<keyword evidence="1" id="KW-0812">Transmembrane</keyword>
<organism evidence="2 3">
    <name type="scientific">Pontibacter mangrovi</name>
    <dbReference type="NCBI Taxonomy" id="2589816"/>
    <lineage>
        <taxon>Bacteria</taxon>
        <taxon>Pseudomonadati</taxon>
        <taxon>Bacteroidota</taxon>
        <taxon>Cytophagia</taxon>
        <taxon>Cytophagales</taxon>
        <taxon>Hymenobacteraceae</taxon>
        <taxon>Pontibacter</taxon>
    </lineage>
</organism>
<dbReference type="PANTHER" id="PTHR34387">
    <property type="entry name" value="SLR1258 PROTEIN"/>
    <property type="match status" value="1"/>
</dbReference>